<dbReference type="Gene3D" id="3.40.50.300">
    <property type="entry name" value="P-loop containing nucleotide triphosphate hydrolases"/>
    <property type="match status" value="1"/>
</dbReference>
<protein>
    <recommendedName>
        <fullName evidence="4">ABC transporter ATP-binding protein</fullName>
    </recommendedName>
</protein>
<gene>
    <name evidence="2" type="ORF">AQI95_12470</name>
</gene>
<dbReference type="SUPFAM" id="SSF52540">
    <property type="entry name" value="P-loop containing nucleoside triphosphate hydrolases"/>
    <property type="match status" value="1"/>
</dbReference>
<reference evidence="2 3" key="1">
    <citation type="submission" date="2015-10" db="EMBL/GenBank/DDBJ databases">
        <title>Draft genome sequence of Streptomyces yokosukanensis DSM 40224, type strain for the species Streptomyces yokosukanensis.</title>
        <authorList>
            <person name="Ruckert C."/>
            <person name="Winkler A."/>
            <person name="Kalinowski J."/>
            <person name="Kampfer P."/>
            <person name="Glaeser S."/>
        </authorList>
    </citation>
    <scope>NUCLEOTIDE SEQUENCE [LARGE SCALE GENOMIC DNA]</scope>
    <source>
        <strain evidence="2 3">DSM 40224</strain>
    </source>
</reference>
<dbReference type="PANTHER" id="PTHR43869:SF1">
    <property type="entry name" value="GLYCINE BETAINE_PROLINE BETAINE TRANSPORT SYSTEM ATP-BINDING PROTEIN PROV"/>
    <property type="match status" value="1"/>
</dbReference>
<dbReference type="InterPro" id="IPR027417">
    <property type="entry name" value="P-loop_NTPase"/>
</dbReference>
<comment type="caution">
    <text evidence="2">The sequence shown here is derived from an EMBL/GenBank/DDBJ whole genome shotgun (WGS) entry which is preliminary data.</text>
</comment>
<organism evidence="2 3">
    <name type="scientific">Streptomyces yokosukanensis</name>
    <dbReference type="NCBI Taxonomy" id="67386"/>
    <lineage>
        <taxon>Bacteria</taxon>
        <taxon>Bacillati</taxon>
        <taxon>Actinomycetota</taxon>
        <taxon>Actinomycetes</taxon>
        <taxon>Kitasatosporales</taxon>
        <taxon>Streptomycetaceae</taxon>
        <taxon>Streptomyces</taxon>
    </lineage>
</organism>
<dbReference type="PANTHER" id="PTHR43869">
    <property type="entry name" value="GLYCINE BETAINE/PROLINE BETAINE TRANSPORT SYSTEM ATP-BINDING PROTEIN PROV"/>
    <property type="match status" value="1"/>
</dbReference>
<accession>A0A101P858</accession>
<evidence type="ECO:0008006" key="4">
    <source>
        <dbReference type="Google" id="ProtNLM"/>
    </source>
</evidence>
<dbReference type="Proteomes" id="UP000053127">
    <property type="component" value="Unassembled WGS sequence"/>
</dbReference>
<name>A0A101P858_9ACTN</name>
<keyword evidence="3" id="KW-1185">Reference proteome</keyword>
<evidence type="ECO:0000313" key="2">
    <source>
        <dbReference type="EMBL" id="KUN06683.1"/>
    </source>
</evidence>
<evidence type="ECO:0000256" key="1">
    <source>
        <dbReference type="SAM" id="MobiDB-lite"/>
    </source>
</evidence>
<dbReference type="STRING" id="67386.AQI95_12470"/>
<evidence type="ECO:0000313" key="3">
    <source>
        <dbReference type="Proteomes" id="UP000053127"/>
    </source>
</evidence>
<dbReference type="EMBL" id="LMWN01000016">
    <property type="protein sequence ID" value="KUN06683.1"/>
    <property type="molecule type" value="Genomic_DNA"/>
</dbReference>
<sequence length="85" mass="9384">MVRTQLQGELLRPQQELSKTIAFVTHDIDEAVRLGGRIAVFRTGDHLVQCAPPAELLARPADERHRLAPLRPPSSSPARPRRGTG</sequence>
<proteinExistence type="predicted"/>
<dbReference type="AlphaFoldDB" id="A0A101P858"/>
<feature type="region of interest" description="Disordered" evidence="1">
    <location>
        <begin position="59"/>
        <end position="85"/>
    </location>
</feature>
<dbReference type="InterPro" id="IPR051921">
    <property type="entry name" value="ABC_osmolyte_uptake_ATP-bind"/>
</dbReference>